<accession>A0A0V0UGG1</accession>
<sequence>MTATKNRPTRPAANKMNNAENDIAGTNNNRADLAHVDQYHHVHSGEHASNDRWPDAQLFPTT</sequence>
<organism evidence="2 3">
    <name type="scientific">Trichinella murrelli</name>
    <dbReference type="NCBI Taxonomy" id="144512"/>
    <lineage>
        <taxon>Eukaryota</taxon>
        <taxon>Metazoa</taxon>
        <taxon>Ecdysozoa</taxon>
        <taxon>Nematoda</taxon>
        <taxon>Enoplea</taxon>
        <taxon>Dorylaimia</taxon>
        <taxon>Trichinellida</taxon>
        <taxon>Trichinellidae</taxon>
        <taxon>Trichinella</taxon>
    </lineage>
</organism>
<evidence type="ECO:0000313" key="3">
    <source>
        <dbReference type="Proteomes" id="UP000055048"/>
    </source>
</evidence>
<dbReference type="EMBL" id="JYDJ01000009">
    <property type="protein sequence ID" value="KRX50061.1"/>
    <property type="molecule type" value="Genomic_DNA"/>
</dbReference>
<feature type="compositionally biased region" description="Basic and acidic residues" evidence="1">
    <location>
        <begin position="32"/>
        <end position="54"/>
    </location>
</feature>
<keyword evidence="3" id="KW-1185">Reference proteome</keyword>
<gene>
    <name evidence="2" type="ORF">T05_11743</name>
</gene>
<dbReference type="Proteomes" id="UP000055048">
    <property type="component" value="Unassembled WGS sequence"/>
</dbReference>
<evidence type="ECO:0000313" key="2">
    <source>
        <dbReference type="EMBL" id="KRX50061.1"/>
    </source>
</evidence>
<proteinExistence type="predicted"/>
<name>A0A0V0UGG1_9BILA</name>
<feature type="compositionally biased region" description="Polar residues" evidence="1">
    <location>
        <begin position="15"/>
        <end position="30"/>
    </location>
</feature>
<evidence type="ECO:0000256" key="1">
    <source>
        <dbReference type="SAM" id="MobiDB-lite"/>
    </source>
</evidence>
<feature type="region of interest" description="Disordered" evidence="1">
    <location>
        <begin position="1"/>
        <end position="62"/>
    </location>
</feature>
<comment type="caution">
    <text evidence="2">The sequence shown here is derived from an EMBL/GenBank/DDBJ whole genome shotgun (WGS) entry which is preliminary data.</text>
</comment>
<protein>
    <submittedName>
        <fullName evidence="2">Uncharacterized protein</fullName>
    </submittedName>
</protein>
<dbReference type="AlphaFoldDB" id="A0A0V0UGG1"/>
<reference evidence="2 3" key="1">
    <citation type="submission" date="2015-01" db="EMBL/GenBank/DDBJ databases">
        <title>Evolution of Trichinella species and genotypes.</title>
        <authorList>
            <person name="Korhonen P.K."/>
            <person name="Edoardo P."/>
            <person name="Giuseppe L.R."/>
            <person name="Gasser R.B."/>
        </authorList>
    </citation>
    <scope>NUCLEOTIDE SEQUENCE [LARGE SCALE GENOMIC DNA]</scope>
    <source>
        <strain evidence="2">ISS417</strain>
    </source>
</reference>